<feature type="transmembrane region" description="Helical" evidence="1">
    <location>
        <begin position="89"/>
        <end position="105"/>
    </location>
</feature>
<proteinExistence type="predicted"/>
<evidence type="ECO:0000313" key="3">
    <source>
        <dbReference type="Proteomes" id="UP001203880"/>
    </source>
</evidence>
<name>A0ABT0Q465_9RHOB</name>
<feature type="transmembrane region" description="Helical" evidence="1">
    <location>
        <begin position="64"/>
        <end position="83"/>
    </location>
</feature>
<accession>A0ABT0Q465</accession>
<gene>
    <name evidence="2" type="ORF">M3P21_14105</name>
</gene>
<organism evidence="2 3">
    <name type="scientific">Ruegeria spongiae</name>
    <dbReference type="NCBI Taxonomy" id="2942209"/>
    <lineage>
        <taxon>Bacteria</taxon>
        <taxon>Pseudomonadati</taxon>
        <taxon>Pseudomonadota</taxon>
        <taxon>Alphaproteobacteria</taxon>
        <taxon>Rhodobacterales</taxon>
        <taxon>Roseobacteraceae</taxon>
        <taxon>Ruegeria</taxon>
    </lineage>
</organism>
<keyword evidence="1" id="KW-0472">Membrane</keyword>
<keyword evidence="1" id="KW-0812">Transmembrane</keyword>
<reference evidence="2" key="1">
    <citation type="submission" date="2022-05" db="EMBL/GenBank/DDBJ databases">
        <authorList>
            <person name="Park J.-S."/>
        </authorList>
    </citation>
    <scope>NUCLEOTIDE SEQUENCE</scope>
    <source>
        <strain evidence="2">2012CJ41-6</strain>
    </source>
</reference>
<protein>
    <submittedName>
        <fullName evidence="2">Uncharacterized protein</fullName>
    </submittedName>
</protein>
<evidence type="ECO:0000313" key="2">
    <source>
        <dbReference type="EMBL" id="MCL6284666.1"/>
    </source>
</evidence>
<dbReference type="RefSeq" id="WP_249710770.1">
    <property type="nucleotide sequence ID" value="NZ_JAMFMB010000017.1"/>
</dbReference>
<comment type="caution">
    <text evidence="2">The sequence shown here is derived from an EMBL/GenBank/DDBJ whole genome shotgun (WGS) entry which is preliminary data.</text>
</comment>
<dbReference type="EMBL" id="JAMFMB010000017">
    <property type="protein sequence ID" value="MCL6284666.1"/>
    <property type="molecule type" value="Genomic_DNA"/>
</dbReference>
<dbReference type="Proteomes" id="UP001203880">
    <property type="component" value="Unassembled WGS sequence"/>
</dbReference>
<keyword evidence="3" id="KW-1185">Reference proteome</keyword>
<keyword evidence="1" id="KW-1133">Transmembrane helix</keyword>
<sequence length="209" mass="23562">MRSILRAAARLFNNNKALGWLLSNSRQAILLGRAPPHQSQSITARVIRCRHAQTERTPLMHRRFIALIVSLAIAITAISAAPARADDTAKVLGGLAALTILGVVLHRNNKKKRERAKVTQNHVPQAPQIHSVRPLPPKVAKYDLPRRCLKAVKGYPANAPLMKRKCLKRHYQHAKSLPKQCQITYWTGDRTRKAYEPRCLRRKGYRIAG</sequence>
<evidence type="ECO:0000256" key="1">
    <source>
        <dbReference type="SAM" id="Phobius"/>
    </source>
</evidence>